<accession>A0A4Y7R5D4</accession>
<dbReference type="AlphaFoldDB" id="A0A4Y7R5D4"/>
<dbReference type="SUPFAM" id="SSF52540">
    <property type="entry name" value="P-loop containing nucleoside triphosphate hydrolases"/>
    <property type="match status" value="1"/>
</dbReference>
<evidence type="ECO:0000256" key="3">
    <source>
        <dbReference type="ARBA" id="ARBA00022825"/>
    </source>
</evidence>
<keyword evidence="3 4" id="KW-0720">Serine protease</keyword>
<dbReference type="InterPro" id="IPR003593">
    <property type="entry name" value="AAA+_ATPase"/>
</dbReference>
<dbReference type="GO" id="GO:0030163">
    <property type="term" value="P:protein catabolic process"/>
    <property type="evidence" value="ECO:0007669"/>
    <property type="project" value="InterPro"/>
</dbReference>
<feature type="domain" description="Sigma-54 factor interaction" evidence="5">
    <location>
        <begin position="185"/>
        <end position="357"/>
    </location>
</feature>
<dbReference type="NCBIfam" id="TIGR02903">
    <property type="entry name" value="spore_lon_C"/>
    <property type="match status" value="1"/>
</dbReference>
<feature type="active site" evidence="4">
    <location>
        <position position="591"/>
    </location>
</feature>
<dbReference type="PROSITE" id="PS51786">
    <property type="entry name" value="LON_PROTEOLYTIC"/>
    <property type="match status" value="1"/>
</dbReference>
<dbReference type="PANTHER" id="PTHR10046">
    <property type="entry name" value="ATP DEPENDENT LON PROTEASE FAMILY MEMBER"/>
    <property type="match status" value="1"/>
</dbReference>
<sequence>MKVFLEKFIGGNKNETSVKLKGNEQIKRQVTAMFGLLADLYGSDKLVLRAGKLDALQFMRSERMEERVLALQKLVFEDPTFNTPPEQEAIPGILEEIEEEIADNIARRTVEDQLEKKISEKLQQRHEEYVKEIKMQVIKENAGPENAHTLKKLALLEKMEQKKLTTSAMEFLRPASFEEIVGQSRAINALLARLASPYPQHIILYGPPGVGKTTAARLALEVAKAAKGTPFAREAAFVEVNGATLRWDPREATNPLLGSVHDPIYQGAKRDLAETGVPEPKLGLVSDAHGGVLFIDEIGEMDPLLQNKLLKVLEDKRVFFDSSYYDPHEPNVPQYIKKLFEEGAPADFILIGATTREPEDINPAIRSRCAEIFFEPLTPKDIQAILTQAAGKLGVFLDNRVAEAISEYTIEGRKAISILADAYGLACYRDKTDCGCPAITLEDVLEVAQVSRLSPYATCKVSSRREVGKIFALGVLGYLGSVLELEAVAFPARSQGQGAIRFNDTAGSMAKDSVFNAASVIRKLTGEDLSNYDLHVNVVGGGRIDGPSAGVAIFLAILSAIQGRPIPQDIAVTGEVSIQGKVRAVGGVCEKIYGARQAGIKTILLPAENENDVPSEVKGIQVVLAHTVEDIIRHVFPPTDVDELVS</sequence>
<dbReference type="GO" id="GO:0004176">
    <property type="term" value="F:ATP-dependent peptidase activity"/>
    <property type="evidence" value="ECO:0007669"/>
    <property type="project" value="UniProtKB-UniRule"/>
</dbReference>
<dbReference type="Gene3D" id="3.40.50.300">
    <property type="entry name" value="P-loop containing nucleotide triphosphate hydrolases"/>
    <property type="match status" value="2"/>
</dbReference>
<dbReference type="InterPro" id="IPR014252">
    <property type="entry name" value="Spore_LonC"/>
</dbReference>
<evidence type="ECO:0000256" key="4">
    <source>
        <dbReference type="PROSITE-ProRule" id="PRU01122"/>
    </source>
</evidence>
<comment type="similarity">
    <text evidence="4">Belongs to the peptidase S16 family.</text>
</comment>
<name>A0A4Y7R5D4_9FIRM</name>
<evidence type="ECO:0000259" key="5">
    <source>
        <dbReference type="PROSITE" id="PS50045"/>
    </source>
</evidence>
<evidence type="ECO:0000259" key="6">
    <source>
        <dbReference type="PROSITE" id="PS51786"/>
    </source>
</evidence>
<dbReference type="Gene3D" id="3.30.230.10">
    <property type="match status" value="1"/>
</dbReference>
<dbReference type="GO" id="GO:0006508">
    <property type="term" value="P:proteolysis"/>
    <property type="evidence" value="ECO:0007669"/>
    <property type="project" value="UniProtKB-KW"/>
</dbReference>
<dbReference type="EMBL" id="QFGA01000004">
    <property type="protein sequence ID" value="TEB04165.1"/>
    <property type="molecule type" value="Genomic_DNA"/>
</dbReference>
<comment type="caution">
    <text evidence="7">The sequence shown here is derived from an EMBL/GenBank/DDBJ whole genome shotgun (WGS) entry which is preliminary data.</text>
</comment>
<dbReference type="SMART" id="SM00382">
    <property type="entry name" value="AAA"/>
    <property type="match status" value="1"/>
</dbReference>
<keyword evidence="8" id="KW-1185">Reference proteome</keyword>
<evidence type="ECO:0000313" key="7">
    <source>
        <dbReference type="EMBL" id="TEB04165.1"/>
    </source>
</evidence>
<proteinExistence type="inferred from homology"/>
<dbReference type="EC" id="3.4.21.53" evidence="4"/>
<dbReference type="Pfam" id="PF00158">
    <property type="entry name" value="Sigma54_activat"/>
    <property type="match status" value="1"/>
</dbReference>
<feature type="domain" description="Lon proteolytic" evidence="6">
    <location>
        <begin position="464"/>
        <end position="638"/>
    </location>
</feature>
<evidence type="ECO:0000256" key="2">
    <source>
        <dbReference type="ARBA" id="ARBA00022801"/>
    </source>
</evidence>
<dbReference type="GO" id="GO:0005524">
    <property type="term" value="F:ATP binding"/>
    <property type="evidence" value="ECO:0007669"/>
    <property type="project" value="InterPro"/>
</dbReference>
<feature type="active site" evidence="4">
    <location>
        <position position="548"/>
    </location>
</feature>
<dbReference type="InterPro" id="IPR008268">
    <property type="entry name" value="Peptidase_S16_AS"/>
</dbReference>
<dbReference type="InterPro" id="IPR027417">
    <property type="entry name" value="P-loop_NTPase"/>
</dbReference>
<dbReference type="InterPro" id="IPR002078">
    <property type="entry name" value="Sigma_54_int"/>
</dbReference>
<keyword evidence="2 4" id="KW-0378">Hydrolase</keyword>
<dbReference type="GO" id="GO:0006355">
    <property type="term" value="P:regulation of DNA-templated transcription"/>
    <property type="evidence" value="ECO:0007669"/>
    <property type="project" value="InterPro"/>
</dbReference>
<dbReference type="RefSeq" id="WP_134216790.1">
    <property type="nucleotide sequence ID" value="NZ_QFGA01000004.1"/>
</dbReference>
<dbReference type="InterPro" id="IPR027065">
    <property type="entry name" value="Lon_Prtase"/>
</dbReference>
<dbReference type="SUPFAM" id="SSF54211">
    <property type="entry name" value="Ribosomal protein S5 domain 2-like"/>
    <property type="match status" value="1"/>
</dbReference>
<dbReference type="InterPro" id="IPR014721">
    <property type="entry name" value="Ribsml_uS5_D2-typ_fold_subgr"/>
</dbReference>
<comment type="catalytic activity">
    <reaction evidence="4">
        <text>Hydrolysis of proteins in presence of ATP.</text>
        <dbReference type="EC" id="3.4.21.53"/>
    </reaction>
</comment>
<dbReference type="InterPro" id="IPR008269">
    <property type="entry name" value="Lon_proteolytic"/>
</dbReference>
<evidence type="ECO:0000313" key="8">
    <source>
        <dbReference type="Proteomes" id="UP000298324"/>
    </source>
</evidence>
<organism evidence="7 8">
    <name type="scientific">Pelotomaculum schinkii</name>
    <dbReference type="NCBI Taxonomy" id="78350"/>
    <lineage>
        <taxon>Bacteria</taxon>
        <taxon>Bacillati</taxon>
        <taxon>Bacillota</taxon>
        <taxon>Clostridia</taxon>
        <taxon>Eubacteriales</taxon>
        <taxon>Desulfotomaculaceae</taxon>
        <taxon>Pelotomaculum</taxon>
    </lineage>
</organism>
<dbReference type="Proteomes" id="UP000298324">
    <property type="component" value="Unassembled WGS sequence"/>
</dbReference>
<dbReference type="CDD" id="cd00009">
    <property type="entry name" value="AAA"/>
    <property type="match status" value="1"/>
</dbReference>
<evidence type="ECO:0000256" key="1">
    <source>
        <dbReference type="ARBA" id="ARBA00022670"/>
    </source>
</evidence>
<dbReference type="Pfam" id="PF05362">
    <property type="entry name" value="Lon_C"/>
    <property type="match status" value="1"/>
</dbReference>
<dbReference type="PROSITE" id="PS50045">
    <property type="entry name" value="SIGMA54_INTERACT_4"/>
    <property type="match status" value="1"/>
</dbReference>
<dbReference type="InterPro" id="IPR020568">
    <property type="entry name" value="Ribosomal_Su5_D2-typ_SF"/>
</dbReference>
<dbReference type="GO" id="GO:0004252">
    <property type="term" value="F:serine-type endopeptidase activity"/>
    <property type="evidence" value="ECO:0007669"/>
    <property type="project" value="UniProtKB-UniRule"/>
</dbReference>
<gene>
    <name evidence="7" type="primary">lon2_2</name>
    <name evidence="7" type="ORF">Psch_03887</name>
</gene>
<dbReference type="PROSITE" id="PS01046">
    <property type="entry name" value="LON_SER"/>
    <property type="match status" value="1"/>
</dbReference>
<keyword evidence="1 4" id="KW-0645">Protease</keyword>
<dbReference type="PRINTS" id="PR00830">
    <property type="entry name" value="ENDOLAPTASE"/>
</dbReference>
<reference evidence="7 8" key="1">
    <citation type="journal article" date="2018" name="Environ. Microbiol.">
        <title>Novel energy conservation strategies and behaviour of Pelotomaculum schinkii driving syntrophic propionate catabolism.</title>
        <authorList>
            <person name="Hidalgo-Ahumada C.A.P."/>
            <person name="Nobu M.K."/>
            <person name="Narihiro T."/>
            <person name="Tamaki H."/>
            <person name="Liu W.T."/>
            <person name="Kamagata Y."/>
            <person name="Stams A.J.M."/>
            <person name="Imachi H."/>
            <person name="Sousa D.Z."/>
        </authorList>
    </citation>
    <scope>NUCLEOTIDE SEQUENCE [LARGE SCALE GENOMIC DNA]</scope>
    <source>
        <strain evidence="7 8">HH</strain>
    </source>
</reference>
<protein>
    <recommendedName>
        <fullName evidence="4">endopeptidase La</fullName>
        <ecNumber evidence="4">3.4.21.53</ecNumber>
    </recommendedName>
</protein>